<comment type="similarity">
    <text evidence="1">Belongs to the UPF0251 family.</text>
</comment>
<keyword evidence="3" id="KW-1185">Reference proteome</keyword>
<dbReference type="PANTHER" id="PTHR37478">
    <property type="match status" value="1"/>
</dbReference>
<protein>
    <submittedName>
        <fullName evidence="2">Uncharacterized protein</fullName>
    </submittedName>
</protein>
<evidence type="ECO:0000256" key="1">
    <source>
        <dbReference type="ARBA" id="ARBA00009350"/>
    </source>
</evidence>
<dbReference type="PANTHER" id="PTHR37478:SF2">
    <property type="entry name" value="UPF0251 PROTEIN TK0562"/>
    <property type="match status" value="1"/>
</dbReference>
<dbReference type="InterPro" id="IPR002852">
    <property type="entry name" value="UPF0251"/>
</dbReference>
<reference evidence="2 3" key="2">
    <citation type="submission" date="2013-04" db="EMBL/GenBank/DDBJ databases">
        <title>The Genome Sequence of Bilophila wadsworthia 3_1_6.</title>
        <authorList>
            <consortium name="The Broad Institute Genomics Platform"/>
            <person name="Earl A."/>
            <person name="Ward D."/>
            <person name="Feldgarden M."/>
            <person name="Gevers D."/>
            <person name="Sibley C."/>
            <person name="Strauss J."/>
            <person name="Allen-Vercoe E."/>
            <person name="Walker B."/>
            <person name="Young S."/>
            <person name="Zeng Q."/>
            <person name="Gargeya S."/>
            <person name="Fitzgerald M."/>
            <person name="Haas B."/>
            <person name="Abouelleil A."/>
            <person name="Allen A.W."/>
            <person name="Alvarado L."/>
            <person name="Arachchi H.M."/>
            <person name="Berlin A.M."/>
            <person name="Chapman S.B."/>
            <person name="Gainer-Dewar J."/>
            <person name="Goldberg J."/>
            <person name="Griggs A."/>
            <person name="Gujja S."/>
            <person name="Hansen M."/>
            <person name="Howarth C."/>
            <person name="Imamovic A."/>
            <person name="Ireland A."/>
            <person name="Larimer J."/>
            <person name="McCowan C."/>
            <person name="Murphy C."/>
            <person name="Pearson M."/>
            <person name="Poon T.W."/>
            <person name="Priest M."/>
            <person name="Roberts A."/>
            <person name="Saif S."/>
            <person name="Shea T."/>
            <person name="Sisk P."/>
            <person name="Sykes S."/>
            <person name="Wortman J."/>
            <person name="Nusbaum C."/>
            <person name="Birren B."/>
        </authorList>
    </citation>
    <scope>NUCLEOTIDE SEQUENCE [LARGE SCALE GENOMIC DNA]</scope>
    <source>
        <strain evidence="2 3">3_1_6</strain>
    </source>
</reference>
<reference evidence="2 3" key="1">
    <citation type="submission" date="2010-10" db="EMBL/GenBank/DDBJ databases">
        <authorList>
            <consortium name="The Broad Institute Genome Sequencing Platform"/>
            <person name="Ward D."/>
            <person name="Earl A."/>
            <person name="Feldgarden M."/>
            <person name="Young S.K."/>
            <person name="Gargeya S."/>
            <person name="Zeng Q."/>
            <person name="Alvarado L."/>
            <person name="Berlin A."/>
            <person name="Bochicchio J."/>
            <person name="Chapman S.B."/>
            <person name="Chen Z."/>
            <person name="Freedman E."/>
            <person name="Gellesch M."/>
            <person name="Goldberg J."/>
            <person name="Griggs A."/>
            <person name="Gujja S."/>
            <person name="Heilman E."/>
            <person name="Heiman D."/>
            <person name="Howarth C."/>
            <person name="Mehta T."/>
            <person name="Neiman D."/>
            <person name="Pearson M."/>
            <person name="Roberts A."/>
            <person name="Saif S."/>
            <person name="Shea T."/>
            <person name="Shenoy N."/>
            <person name="Sisk P."/>
            <person name="Stolte C."/>
            <person name="Sykes S."/>
            <person name="White J."/>
            <person name="Yandava C."/>
            <person name="Allen-Vercoe E."/>
            <person name="Sibley C."/>
            <person name="Ambrose C.E."/>
            <person name="Strauss J."/>
            <person name="Daigneault M."/>
            <person name="Haas B."/>
            <person name="Nusbaum C."/>
            <person name="Birren B."/>
        </authorList>
    </citation>
    <scope>NUCLEOTIDE SEQUENCE [LARGE SCALE GENOMIC DNA]</scope>
    <source>
        <strain evidence="2 3">3_1_6</strain>
    </source>
</reference>
<dbReference type="STRING" id="563192.HMPREF0179_00231"/>
<dbReference type="OrthoDB" id="280278at2"/>
<accession>E5Y222</accession>
<dbReference type="EMBL" id="ADCP02000002">
    <property type="protein sequence ID" value="EFV45968.1"/>
    <property type="molecule type" value="Genomic_DNA"/>
</dbReference>
<evidence type="ECO:0000313" key="3">
    <source>
        <dbReference type="Proteomes" id="UP000006034"/>
    </source>
</evidence>
<organism evidence="2 3">
    <name type="scientific">Bilophila wadsworthia (strain 3_1_6)</name>
    <dbReference type="NCBI Taxonomy" id="563192"/>
    <lineage>
        <taxon>Bacteria</taxon>
        <taxon>Pseudomonadati</taxon>
        <taxon>Thermodesulfobacteriota</taxon>
        <taxon>Desulfovibrionia</taxon>
        <taxon>Desulfovibrionales</taxon>
        <taxon>Desulfovibrionaceae</taxon>
        <taxon>Bilophila</taxon>
    </lineage>
</organism>
<name>E5Y222_BILW3</name>
<comment type="caution">
    <text evidence="2">The sequence shown here is derived from an EMBL/GenBank/DDBJ whole genome shotgun (WGS) entry which is preliminary data.</text>
</comment>
<dbReference type="RefSeq" id="WP_005024306.1">
    <property type="nucleotide sequence ID" value="NZ_KE150239.1"/>
</dbReference>
<gene>
    <name evidence="2" type="ORF">HMPREF0179_00231</name>
</gene>
<dbReference type="HOGENOM" id="CLU_094511_1_0_7"/>
<dbReference type="Pfam" id="PF02001">
    <property type="entry name" value="DUF134"/>
    <property type="match status" value="1"/>
</dbReference>
<dbReference type="AlphaFoldDB" id="E5Y222"/>
<sequence length="123" mass="13952">MPRPRKWRRVCRLPQNTLFGPLAGIDDGTIVMTVEEYETIRLIDLEGLNQEACAERMHVARTTAQAMYRNARHKIADCLVNSRRLIIEGGDYLVCNAREMTCGCPHCRRLIQPADGETPTITP</sequence>
<dbReference type="eggNOG" id="COG1342">
    <property type="taxonomic scope" value="Bacteria"/>
</dbReference>
<dbReference type="GeneID" id="78086981"/>
<evidence type="ECO:0000313" key="2">
    <source>
        <dbReference type="EMBL" id="EFV45968.1"/>
    </source>
</evidence>
<dbReference type="Proteomes" id="UP000006034">
    <property type="component" value="Unassembled WGS sequence"/>
</dbReference>
<proteinExistence type="inferred from homology"/>